<evidence type="ECO:0000313" key="7">
    <source>
        <dbReference type="Proteomes" id="UP000504632"/>
    </source>
</evidence>
<dbReference type="SMART" id="SM00407">
    <property type="entry name" value="IGc1"/>
    <property type="match status" value="1"/>
</dbReference>
<gene>
    <name evidence="8" type="primary">LOC115825446</name>
</gene>
<dbReference type="Gene3D" id="2.60.40.10">
    <property type="entry name" value="Immunoglobulins"/>
    <property type="match status" value="1"/>
</dbReference>
<evidence type="ECO:0000256" key="3">
    <source>
        <dbReference type="RuleBase" id="RU004439"/>
    </source>
</evidence>
<dbReference type="InterPro" id="IPR037055">
    <property type="entry name" value="MHC_I-like_Ag-recog_sf"/>
</dbReference>
<dbReference type="PRINTS" id="PR01638">
    <property type="entry name" value="MHCCLASSI"/>
</dbReference>
<dbReference type="GO" id="GO:0009897">
    <property type="term" value="C:external side of plasma membrane"/>
    <property type="evidence" value="ECO:0007669"/>
    <property type="project" value="TreeGrafter"/>
</dbReference>
<reference evidence="8" key="1">
    <citation type="submission" date="2025-08" db="UniProtKB">
        <authorList>
            <consortium name="RefSeq"/>
        </authorList>
    </citation>
    <scope>IDENTIFICATION</scope>
</reference>
<dbReference type="InterPro" id="IPR050208">
    <property type="entry name" value="MHC_class-I_related"/>
</dbReference>
<evidence type="ECO:0000256" key="5">
    <source>
        <dbReference type="SAM" id="SignalP"/>
    </source>
</evidence>
<feature type="compositionally biased region" description="Basic and acidic residues" evidence="4">
    <location>
        <begin position="247"/>
        <end position="257"/>
    </location>
</feature>
<dbReference type="InParanoid" id="A0A6J2WL10"/>
<dbReference type="AlphaFoldDB" id="A0A6J2WL10"/>
<evidence type="ECO:0000313" key="8">
    <source>
        <dbReference type="RefSeq" id="XP_030645139.1"/>
    </source>
</evidence>
<comment type="similarity">
    <text evidence="3">Belongs to the MHC class I family.</text>
</comment>
<dbReference type="PROSITE" id="PS50835">
    <property type="entry name" value="IG_LIKE"/>
    <property type="match status" value="1"/>
</dbReference>
<feature type="domain" description="Ig-like" evidence="6">
    <location>
        <begin position="212"/>
        <end position="300"/>
    </location>
</feature>
<dbReference type="InterPro" id="IPR003006">
    <property type="entry name" value="Ig/MHC_CS"/>
</dbReference>
<dbReference type="SUPFAM" id="SSF48726">
    <property type="entry name" value="Immunoglobulin"/>
    <property type="match status" value="1"/>
</dbReference>
<keyword evidence="2" id="KW-0393">Immunoglobulin domain</keyword>
<evidence type="ECO:0000259" key="6">
    <source>
        <dbReference type="PROSITE" id="PS50835"/>
    </source>
</evidence>
<dbReference type="InterPro" id="IPR036179">
    <property type="entry name" value="Ig-like_dom_sf"/>
</dbReference>
<dbReference type="RefSeq" id="XP_030645139.1">
    <property type="nucleotide sequence ID" value="XM_030789279.1"/>
</dbReference>
<dbReference type="GO" id="GO:0006955">
    <property type="term" value="P:immune response"/>
    <property type="evidence" value="ECO:0007669"/>
    <property type="project" value="TreeGrafter"/>
</dbReference>
<name>A0A6J2WL10_CHACN</name>
<sequence length="334" mass="39057">MEFFLYCCVLFCGIIQQTESERHSLYYIYTALSKPVSLPGIHEFTAMGLLDDREIDYYNSQDKVKIPRQHWMRESLTADYWEKGTQSRKSKEQWFKVNINILMERMRHNQSGNVHVLQWRHGCEAETQSDGSITFVSGVDQYSYDGRDFLSFDDTTMQWVAPVDQAVPTKRKWDDVPILNQYTKGYLEKECVDWLSKFLSYGEEALTQYRRPEVILMVKNAAKSDWVILTCMATGFHPRDVQMDIRKDRSQRGERDQTSAGILPNGDGTYQLRKSVEIPDSDEEDYVCYVNHRTFSEPIIQSGICHLLFHYHNVLTAVGVNEQTYLDYRAVRRA</sequence>
<dbReference type="OrthoDB" id="8890485at2759"/>
<protein>
    <submittedName>
        <fullName evidence="8">Class I histocompatibility antigen, F10 alpha chain-like</fullName>
    </submittedName>
</protein>
<keyword evidence="5" id="KW-0732">Signal</keyword>
<dbReference type="GeneID" id="115825446"/>
<dbReference type="InterPro" id="IPR011162">
    <property type="entry name" value="MHC_I/II-like_Ag-recog"/>
</dbReference>
<evidence type="ECO:0000256" key="2">
    <source>
        <dbReference type="ARBA" id="ARBA00023319"/>
    </source>
</evidence>
<dbReference type="Proteomes" id="UP000504632">
    <property type="component" value="Chromosome 12"/>
</dbReference>
<accession>A0A6J2WL10</accession>
<dbReference type="InterPro" id="IPR011161">
    <property type="entry name" value="MHC_I-like_Ag-recog"/>
</dbReference>
<evidence type="ECO:0000256" key="1">
    <source>
        <dbReference type="ARBA" id="ARBA00023180"/>
    </source>
</evidence>
<feature type="signal peptide" evidence="5">
    <location>
        <begin position="1"/>
        <end position="20"/>
    </location>
</feature>
<dbReference type="PANTHER" id="PTHR16675:SF193">
    <property type="entry name" value="LOC571647 PROTEIN-RELATED"/>
    <property type="match status" value="1"/>
</dbReference>
<dbReference type="PROSITE" id="PS00290">
    <property type="entry name" value="IG_MHC"/>
    <property type="match status" value="1"/>
</dbReference>
<dbReference type="Pfam" id="PF00129">
    <property type="entry name" value="MHC_I"/>
    <property type="match status" value="1"/>
</dbReference>
<evidence type="ECO:0000256" key="4">
    <source>
        <dbReference type="SAM" id="MobiDB-lite"/>
    </source>
</evidence>
<proteinExistence type="inferred from homology"/>
<dbReference type="InterPro" id="IPR013783">
    <property type="entry name" value="Ig-like_fold"/>
</dbReference>
<keyword evidence="1" id="KW-0325">Glycoprotein</keyword>
<dbReference type="InterPro" id="IPR001039">
    <property type="entry name" value="MHC_I_a_a1/a2"/>
</dbReference>
<dbReference type="SUPFAM" id="SSF54452">
    <property type="entry name" value="MHC antigen-recognition domain"/>
    <property type="match status" value="1"/>
</dbReference>
<dbReference type="InterPro" id="IPR003597">
    <property type="entry name" value="Ig_C1-set"/>
</dbReference>
<dbReference type="Gene3D" id="3.30.500.10">
    <property type="entry name" value="MHC class I-like antigen recognition-like"/>
    <property type="match status" value="1"/>
</dbReference>
<dbReference type="FunFam" id="3.30.500.10:FF:000005">
    <property type="entry name" value="MHC class I antigen ZKA transcript variant 1"/>
    <property type="match status" value="1"/>
</dbReference>
<keyword evidence="7" id="KW-1185">Reference proteome</keyword>
<feature type="chain" id="PRO_5027074819" evidence="5">
    <location>
        <begin position="21"/>
        <end position="334"/>
    </location>
</feature>
<dbReference type="Pfam" id="PF07654">
    <property type="entry name" value="C1-set"/>
    <property type="match status" value="1"/>
</dbReference>
<organism evidence="7 8">
    <name type="scientific">Chanos chanos</name>
    <name type="common">Milkfish</name>
    <name type="synonym">Mugil chanos</name>
    <dbReference type="NCBI Taxonomy" id="29144"/>
    <lineage>
        <taxon>Eukaryota</taxon>
        <taxon>Metazoa</taxon>
        <taxon>Chordata</taxon>
        <taxon>Craniata</taxon>
        <taxon>Vertebrata</taxon>
        <taxon>Euteleostomi</taxon>
        <taxon>Actinopterygii</taxon>
        <taxon>Neopterygii</taxon>
        <taxon>Teleostei</taxon>
        <taxon>Ostariophysi</taxon>
        <taxon>Gonorynchiformes</taxon>
        <taxon>Chanidae</taxon>
        <taxon>Chanos</taxon>
    </lineage>
</organism>
<dbReference type="InterPro" id="IPR007110">
    <property type="entry name" value="Ig-like_dom"/>
</dbReference>
<dbReference type="PANTHER" id="PTHR16675">
    <property type="entry name" value="MHC CLASS I-RELATED"/>
    <property type="match status" value="1"/>
</dbReference>
<feature type="region of interest" description="Disordered" evidence="4">
    <location>
        <begin position="247"/>
        <end position="270"/>
    </location>
</feature>
<dbReference type="GO" id="GO:0005615">
    <property type="term" value="C:extracellular space"/>
    <property type="evidence" value="ECO:0007669"/>
    <property type="project" value="TreeGrafter"/>
</dbReference>